<sequence>MKKGVVMEVEKRHMIVLTKNGEFIRARVKVNANIGEEVDYSPVPVYQFPHFFERKMYSVPLAFILTFLLIFPGSTILPSSTVHGFVSLDMNPSIELAVNDHYEILYTVGYNDKGKTLLEKIGTSLEGMTLVSATDILVEEGLNQGMIHRSHSIYISSAFSFSDKLWGEDFQGWSLDKTNEYDFDIYSILVHEDDVKEAQDMSLSPVKLLLTQEQDNMNINDISNTPIHELEKAVGQEIEDKADVETISNSSFDKDMNSNDQWENHSSLETEDQSGNANMDSGQNQSERNDLTLASEQAHPQKQVNSIKEKGLSGEKREDKSQRSKAEKNGDADKQPHNQAKGNSDKKNDSGGQTEKESGNKQGGKSDHTGKEKSENKQSGKPDHAAKEKPENKQSGKSDHTGKEKSENKQRGKPDHAGKEKSDDKQTGSSKKKENGRPH</sequence>
<dbReference type="Proteomes" id="UP000248214">
    <property type="component" value="Unassembled WGS sequence"/>
</dbReference>
<evidence type="ECO:0000313" key="10">
    <source>
        <dbReference type="Proteomes" id="UP000248214"/>
    </source>
</evidence>
<comment type="caution">
    <text evidence="9">The sequence shown here is derived from an EMBL/GenBank/DDBJ whole genome shotgun (WGS) entry which is preliminary data.</text>
</comment>
<proteinExistence type="predicted"/>
<dbReference type="InterPro" id="IPR024449">
    <property type="entry name" value="Anti-sigma_RsgI_N"/>
</dbReference>
<keyword evidence="5 7" id="KW-0472">Membrane</keyword>
<evidence type="ECO:0000256" key="6">
    <source>
        <dbReference type="SAM" id="MobiDB-lite"/>
    </source>
</evidence>
<evidence type="ECO:0000256" key="1">
    <source>
        <dbReference type="ARBA" id="ARBA00004162"/>
    </source>
</evidence>
<feature type="region of interest" description="Disordered" evidence="6">
    <location>
        <begin position="248"/>
        <end position="439"/>
    </location>
</feature>
<feature type="compositionally biased region" description="Basic and acidic residues" evidence="6">
    <location>
        <begin position="343"/>
        <end position="439"/>
    </location>
</feature>
<dbReference type="AlphaFoldDB" id="A0A323TIF4"/>
<dbReference type="GO" id="GO:0005886">
    <property type="term" value="C:plasma membrane"/>
    <property type="evidence" value="ECO:0007669"/>
    <property type="project" value="UniProtKB-SubCell"/>
</dbReference>
<dbReference type="OrthoDB" id="9800626at2"/>
<dbReference type="EMBL" id="PDOD01000001">
    <property type="protein sequence ID" value="PYZ94569.1"/>
    <property type="molecule type" value="Genomic_DNA"/>
</dbReference>
<dbReference type="PROSITE" id="PS51849">
    <property type="entry name" value="RSGI_N"/>
    <property type="match status" value="1"/>
</dbReference>
<feature type="compositionally biased region" description="Basic and acidic residues" evidence="6">
    <location>
        <begin position="307"/>
        <end position="336"/>
    </location>
</feature>
<keyword evidence="4 7" id="KW-1133">Transmembrane helix</keyword>
<evidence type="ECO:0000256" key="7">
    <source>
        <dbReference type="SAM" id="Phobius"/>
    </source>
</evidence>
<keyword evidence="3 7" id="KW-0812">Transmembrane</keyword>
<accession>A0A323TIF4</accession>
<evidence type="ECO:0000313" key="9">
    <source>
        <dbReference type="EMBL" id="PYZ94569.1"/>
    </source>
</evidence>
<evidence type="ECO:0000259" key="8">
    <source>
        <dbReference type="PROSITE" id="PS51849"/>
    </source>
</evidence>
<reference evidence="9 10" key="1">
    <citation type="submission" date="2017-10" db="EMBL/GenBank/DDBJ databases">
        <title>Bacillus sp. nov., a halophilic bacterium isolated from a Keqin Lake.</title>
        <authorList>
            <person name="Wang H."/>
        </authorList>
    </citation>
    <scope>NUCLEOTIDE SEQUENCE [LARGE SCALE GENOMIC DNA]</scope>
    <source>
        <strain evidence="9 10">KQ-12</strain>
    </source>
</reference>
<comment type="subcellular location">
    <subcellularLocation>
        <location evidence="1">Cell membrane</location>
        <topology evidence="1">Single-pass membrane protein</topology>
    </subcellularLocation>
</comment>
<gene>
    <name evidence="9" type="ORF">CR194_03275</name>
</gene>
<dbReference type="RefSeq" id="WP_110608202.1">
    <property type="nucleotide sequence ID" value="NZ_PDOD01000001.1"/>
</dbReference>
<feature type="compositionally biased region" description="Basic and acidic residues" evidence="6">
    <location>
        <begin position="252"/>
        <end position="268"/>
    </location>
</feature>
<dbReference type="Pfam" id="PF12791">
    <property type="entry name" value="RsgI_N"/>
    <property type="match status" value="1"/>
</dbReference>
<feature type="compositionally biased region" description="Polar residues" evidence="6">
    <location>
        <begin position="269"/>
        <end position="306"/>
    </location>
</feature>
<evidence type="ECO:0000256" key="4">
    <source>
        <dbReference type="ARBA" id="ARBA00022989"/>
    </source>
</evidence>
<feature type="transmembrane region" description="Helical" evidence="7">
    <location>
        <begin position="57"/>
        <end position="77"/>
    </location>
</feature>
<dbReference type="InterPro" id="IPR055431">
    <property type="entry name" value="RsgI_M"/>
</dbReference>
<evidence type="ECO:0000256" key="5">
    <source>
        <dbReference type="ARBA" id="ARBA00023136"/>
    </source>
</evidence>
<name>A0A323TIF4_9BACI</name>
<organism evidence="9 10">
    <name type="scientific">Salipaludibacillus keqinensis</name>
    <dbReference type="NCBI Taxonomy" id="2045207"/>
    <lineage>
        <taxon>Bacteria</taxon>
        <taxon>Bacillati</taxon>
        <taxon>Bacillota</taxon>
        <taxon>Bacilli</taxon>
        <taxon>Bacillales</taxon>
        <taxon>Bacillaceae</taxon>
    </lineage>
</organism>
<dbReference type="Pfam" id="PF23750">
    <property type="entry name" value="RsgI_M"/>
    <property type="match status" value="1"/>
</dbReference>
<feature type="domain" description="RsgI N-terminal anti-sigma" evidence="8">
    <location>
        <begin position="2"/>
        <end position="49"/>
    </location>
</feature>
<protein>
    <recommendedName>
        <fullName evidence="8">RsgI N-terminal anti-sigma domain-containing protein</fullName>
    </recommendedName>
</protein>
<evidence type="ECO:0000256" key="2">
    <source>
        <dbReference type="ARBA" id="ARBA00022475"/>
    </source>
</evidence>
<keyword evidence="10" id="KW-1185">Reference proteome</keyword>
<keyword evidence="2" id="KW-1003">Cell membrane</keyword>
<evidence type="ECO:0000256" key="3">
    <source>
        <dbReference type="ARBA" id="ARBA00022692"/>
    </source>
</evidence>